<dbReference type="Gene3D" id="1.10.10.10">
    <property type="entry name" value="Winged helix-like DNA-binding domain superfamily/Winged helix DNA-binding domain"/>
    <property type="match status" value="1"/>
</dbReference>
<evidence type="ECO:0000313" key="3">
    <source>
        <dbReference type="EMBL" id="AYF98749.1"/>
    </source>
</evidence>
<organism evidence="3 4">
    <name type="scientific">Protaetiibacter intestinalis</name>
    <dbReference type="NCBI Taxonomy" id="2419774"/>
    <lineage>
        <taxon>Bacteria</taxon>
        <taxon>Bacillati</taxon>
        <taxon>Actinomycetota</taxon>
        <taxon>Actinomycetes</taxon>
        <taxon>Micrococcales</taxon>
        <taxon>Microbacteriaceae</taxon>
        <taxon>Protaetiibacter</taxon>
    </lineage>
</organism>
<dbReference type="InterPro" id="IPR036390">
    <property type="entry name" value="WH_DNA-bd_sf"/>
</dbReference>
<protein>
    <submittedName>
        <fullName evidence="3">PadR family transcriptional regulator</fullName>
    </submittedName>
</protein>
<dbReference type="KEGG" id="lyd:D7I47_11145"/>
<dbReference type="EMBL" id="CP032630">
    <property type="protein sequence ID" value="AYF98749.1"/>
    <property type="molecule type" value="Genomic_DNA"/>
</dbReference>
<accession>A0A387BCY9</accession>
<dbReference type="AlphaFoldDB" id="A0A387BCY9"/>
<sequence>MSAPRSGRRAGVRLLSGNVTSPPPGGQFPRNAASHPLDTRDYLRESSRVSSIRFYILAALAERGPMHGHALVALAEQEHVHEWTDISVGGLYGAARRLAREGLIEAVRVERQGNYPERQVFGITDAGRAALRTLQREGLAELSWRHDPVDLAVSRLDPDALDELEEVVRARRDRIAAVLEETRRHRARIRRYLTVAEWIATQHGERRLEAELNWHDELLAAVPDIIRDERTRTKEQS</sequence>
<dbReference type="PANTHER" id="PTHR43252">
    <property type="entry name" value="TRANSCRIPTIONAL REGULATOR YQJI"/>
    <property type="match status" value="1"/>
</dbReference>
<dbReference type="Pfam" id="PF03551">
    <property type="entry name" value="PadR"/>
    <property type="match status" value="1"/>
</dbReference>
<evidence type="ECO:0000313" key="4">
    <source>
        <dbReference type="Proteomes" id="UP000278886"/>
    </source>
</evidence>
<evidence type="ECO:0000259" key="2">
    <source>
        <dbReference type="Pfam" id="PF03551"/>
    </source>
</evidence>
<dbReference type="InterPro" id="IPR005149">
    <property type="entry name" value="Tscrpt_reg_PadR_N"/>
</dbReference>
<feature type="compositionally biased region" description="Basic residues" evidence="1">
    <location>
        <begin position="1"/>
        <end position="11"/>
    </location>
</feature>
<feature type="domain" description="Transcription regulator PadR N-terminal" evidence="2">
    <location>
        <begin position="56"/>
        <end position="132"/>
    </location>
</feature>
<dbReference type="PANTHER" id="PTHR43252:SF7">
    <property type="entry name" value="TRANSCRIPTIONAL REGULATOR YQJI"/>
    <property type="match status" value="1"/>
</dbReference>
<gene>
    <name evidence="3" type="ORF">D7I47_11145</name>
</gene>
<dbReference type="Proteomes" id="UP000278886">
    <property type="component" value="Chromosome"/>
</dbReference>
<keyword evidence="4" id="KW-1185">Reference proteome</keyword>
<feature type="region of interest" description="Disordered" evidence="1">
    <location>
        <begin position="1"/>
        <end position="35"/>
    </location>
</feature>
<reference evidence="4" key="1">
    <citation type="submission" date="2018-09" db="EMBL/GenBank/DDBJ databases">
        <title>Genome sequencing of strain 2DFWR-13.</title>
        <authorList>
            <person name="Heo J."/>
            <person name="Kim S.-J."/>
            <person name="Kwon S.-W."/>
        </authorList>
    </citation>
    <scope>NUCLEOTIDE SEQUENCE [LARGE SCALE GENOMIC DNA]</scope>
    <source>
        <strain evidence="4">2DFWR-13</strain>
    </source>
</reference>
<dbReference type="InterPro" id="IPR036388">
    <property type="entry name" value="WH-like_DNA-bd_sf"/>
</dbReference>
<name>A0A387BCY9_9MICO</name>
<proteinExistence type="predicted"/>
<evidence type="ECO:0000256" key="1">
    <source>
        <dbReference type="SAM" id="MobiDB-lite"/>
    </source>
</evidence>
<dbReference type="SUPFAM" id="SSF46785">
    <property type="entry name" value="Winged helix' DNA-binding domain"/>
    <property type="match status" value="1"/>
</dbReference>